<feature type="non-terminal residue" evidence="4">
    <location>
        <position position="587"/>
    </location>
</feature>
<keyword evidence="5" id="KW-1185">Reference proteome</keyword>
<feature type="transmembrane region" description="Helical" evidence="1">
    <location>
        <begin position="257"/>
        <end position="278"/>
    </location>
</feature>
<evidence type="ECO:0000313" key="4">
    <source>
        <dbReference type="EMBL" id="OWR44975.1"/>
    </source>
</evidence>
<feature type="signal peptide" evidence="2">
    <location>
        <begin position="1"/>
        <end position="16"/>
    </location>
</feature>
<evidence type="ECO:0000259" key="3">
    <source>
        <dbReference type="Pfam" id="PF01757"/>
    </source>
</evidence>
<evidence type="ECO:0000256" key="1">
    <source>
        <dbReference type="SAM" id="Phobius"/>
    </source>
</evidence>
<feature type="chain" id="PRO_5013075269" description="Acyltransferase 3 domain-containing protein" evidence="2">
    <location>
        <begin position="17"/>
        <end position="587"/>
    </location>
</feature>
<feature type="transmembrane region" description="Helical" evidence="1">
    <location>
        <begin position="395"/>
        <end position="412"/>
    </location>
</feature>
<dbReference type="GO" id="GO:0016747">
    <property type="term" value="F:acyltransferase activity, transferring groups other than amino-acyl groups"/>
    <property type="evidence" value="ECO:0007669"/>
    <property type="project" value="InterPro"/>
</dbReference>
<reference evidence="4 5" key="1">
    <citation type="journal article" date="2011" name="Cell">
        <title>The monarch butterfly genome yields insights into long-distance migration.</title>
        <authorList>
            <person name="Zhan S."/>
            <person name="Merlin C."/>
            <person name="Boore J.L."/>
            <person name="Reppert S.M."/>
        </authorList>
    </citation>
    <scope>NUCLEOTIDE SEQUENCE [LARGE SCALE GENOMIC DNA]</scope>
    <source>
        <strain evidence="4">F-2</strain>
    </source>
</reference>
<feature type="transmembrane region" description="Helical" evidence="1">
    <location>
        <begin position="439"/>
        <end position="461"/>
    </location>
</feature>
<feature type="transmembrane region" description="Helical" evidence="1">
    <location>
        <begin position="299"/>
        <end position="320"/>
    </location>
</feature>
<dbReference type="InParanoid" id="A0A212ETZ7"/>
<protein>
    <recommendedName>
        <fullName evidence="3">Acyltransferase 3 domain-containing protein</fullName>
    </recommendedName>
</protein>
<keyword evidence="1" id="KW-0472">Membrane</keyword>
<dbReference type="KEGG" id="dpl:KGM_206009A"/>
<dbReference type="Proteomes" id="UP000007151">
    <property type="component" value="Unassembled WGS sequence"/>
</dbReference>
<dbReference type="Pfam" id="PF01757">
    <property type="entry name" value="Acyl_transf_3"/>
    <property type="match status" value="1"/>
</dbReference>
<dbReference type="InterPro" id="IPR052728">
    <property type="entry name" value="O2_lipid_transport_reg"/>
</dbReference>
<dbReference type="PANTHER" id="PTHR11161">
    <property type="entry name" value="O-ACYLTRANSFERASE"/>
    <property type="match status" value="1"/>
</dbReference>
<keyword evidence="2" id="KW-0732">Signal</keyword>
<feature type="transmembrane region" description="Helical" evidence="1">
    <location>
        <begin position="218"/>
        <end position="237"/>
    </location>
</feature>
<dbReference type="AlphaFoldDB" id="A0A212ETZ7"/>
<comment type="caution">
    <text evidence="4">The sequence shown here is derived from an EMBL/GenBank/DDBJ whole genome shotgun (WGS) entry which is preliminary data.</text>
</comment>
<feature type="transmembrane region" description="Helical" evidence="1">
    <location>
        <begin position="481"/>
        <end position="502"/>
    </location>
</feature>
<evidence type="ECO:0000313" key="5">
    <source>
        <dbReference type="Proteomes" id="UP000007151"/>
    </source>
</evidence>
<dbReference type="FunCoup" id="A0A212ETZ7">
    <property type="interactions" value="11"/>
</dbReference>
<name>A0A212ETZ7_DANPL</name>
<organism evidence="4 5">
    <name type="scientific">Danaus plexippus plexippus</name>
    <dbReference type="NCBI Taxonomy" id="278856"/>
    <lineage>
        <taxon>Eukaryota</taxon>
        <taxon>Metazoa</taxon>
        <taxon>Ecdysozoa</taxon>
        <taxon>Arthropoda</taxon>
        <taxon>Hexapoda</taxon>
        <taxon>Insecta</taxon>
        <taxon>Pterygota</taxon>
        <taxon>Neoptera</taxon>
        <taxon>Endopterygota</taxon>
        <taxon>Lepidoptera</taxon>
        <taxon>Glossata</taxon>
        <taxon>Ditrysia</taxon>
        <taxon>Papilionoidea</taxon>
        <taxon>Nymphalidae</taxon>
        <taxon>Danainae</taxon>
        <taxon>Danaini</taxon>
        <taxon>Danaina</taxon>
        <taxon>Danaus</taxon>
        <taxon>Danaus</taxon>
    </lineage>
</organism>
<dbReference type="PANTHER" id="PTHR11161:SF22">
    <property type="entry name" value="ACYLTRANSFERASE 3 DOMAIN-CONTAINING PROTEIN-RELATED"/>
    <property type="match status" value="1"/>
</dbReference>
<feature type="transmembrane region" description="Helical" evidence="1">
    <location>
        <begin position="522"/>
        <end position="539"/>
    </location>
</feature>
<dbReference type="eggNOG" id="KOG3700">
    <property type="taxonomic scope" value="Eukaryota"/>
</dbReference>
<dbReference type="InterPro" id="IPR002656">
    <property type="entry name" value="Acyl_transf_3_dom"/>
</dbReference>
<feature type="domain" description="Acyltransferase 3" evidence="3">
    <location>
        <begin position="215"/>
        <end position="569"/>
    </location>
</feature>
<accession>A0A212ETZ7</accession>
<keyword evidence="1" id="KW-0812">Transmembrane</keyword>
<proteinExistence type="predicted"/>
<feature type="transmembrane region" description="Helical" evidence="1">
    <location>
        <begin position="365"/>
        <end position="383"/>
    </location>
</feature>
<sequence length="587" mass="68014">MVRIFAFLMLIKSSLAVIYSVNESEYRKMPRLFKMDDYKECMLETGGTYCVATYDLHSRGHSNLMRFIREYSEHTIKHFNHTQMHRATCVTITCKDVLNQTSNRKADVSDVLERCINDTVWRHYRLEARLSELLYCNKDNDKMILDASDYVVASVYIVIFLINTIGSFYDLIFCNDDSKKGNPYLLSFSVKQNWKRLTSPGGSGDDPRIERLKLFNGLRAMTIVCVIFSHTALIMTITYVSNPHFIEKAYDDPLKQILFNGTLVTHTFFVMSGFLLAYNLQIHSEKTQITWSHIPKGILLRWIRLTPPYALVIATIATWMRHIGSGPLWKLVVISESNYCRNYWWANIFYFNNYVYQDDLCFPQGWYLAADTQLFCVGLFLFVMVQGPRARKMMLSILFLLSLVITASLTYFQDLDPVVIQSPETYRSYYVNDKTFNLMYIPGHTNLSTYSLGLAGGFLCYHWQMKEIDLSKLKYLRLCQWVTWILFPIGVGIILAGGIFYLDGVTHSTFLKVTYAAFNKPLFQALVTCFIVGSIFKLENVYRPILEWKGFTWAGRVSYSAFLLHTIFQRSYAGAQTNELIVSEYNV</sequence>
<feature type="transmembrane region" description="Helical" evidence="1">
    <location>
        <begin position="150"/>
        <end position="172"/>
    </location>
</feature>
<evidence type="ECO:0000256" key="2">
    <source>
        <dbReference type="SAM" id="SignalP"/>
    </source>
</evidence>
<dbReference type="EMBL" id="AGBW02012502">
    <property type="protein sequence ID" value="OWR44975.1"/>
    <property type="molecule type" value="Genomic_DNA"/>
</dbReference>
<keyword evidence="1" id="KW-1133">Transmembrane helix</keyword>
<gene>
    <name evidence="4" type="ORF">KGM_206009A</name>
</gene>